<keyword evidence="2" id="KW-1185">Reference proteome</keyword>
<dbReference type="Proteomes" id="UP000026922">
    <property type="component" value="Unassembled WGS sequence"/>
</dbReference>
<protein>
    <submittedName>
        <fullName evidence="1">Uncharacterized protein</fullName>
    </submittedName>
</protein>
<organism evidence="1 2">
    <name type="scientific">Holospora undulata HU1</name>
    <dbReference type="NCBI Taxonomy" id="1321371"/>
    <lineage>
        <taxon>Bacteria</taxon>
        <taxon>Pseudomonadati</taxon>
        <taxon>Pseudomonadota</taxon>
        <taxon>Alphaproteobacteria</taxon>
        <taxon>Holosporales</taxon>
        <taxon>Holosporaceae</taxon>
        <taxon>Holospora</taxon>
    </lineage>
</organism>
<name>A0A061JGB9_9PROT</name>
<evidence type="ECO:0000313" key="2">
    <source>
        <dbReference type="Proteomes" id="UP000026922"/>
    </source>
</evidence>
<gene>
    <name evidence="1" type="ORF">K737_300602</name>
</gene>
<comment type="caution">
    <text evidence="1">The sequence shown here is derived from an EMBL/GenBank/DDBJ whole genome shotgun (WGS) entry which is preliminary data.</text>
</comment>
<evidence type="ECO:0000313" key="1">
    <source>
        <dbReference type="EMBL" id="ETZ04980.1"/>
    </source>
</evidence>
<dbReference type="EMBL" id="ARPM03000129">
    <property type="protein sequence ID" value="ETZ04980.1"/>
    <property type="molecule type" value="Genomic_DNA"/>
</dbReference>
<sequence>MSRKSINFCIIKKRSKKFGFLKLGFQSLGCAGKQLIDWEFGDLSIQTFKRLFERLKKRKILFYCKDPLEGFNKIIPSNRLFQEKDKTFSTEQNNARHRHWFARFRPPLANTRSLEMLEVTLLIFALLHVNKTLKINHAVFG</sequence>
<proteinExistence type="predicted"/>
<accession>A0A061JGB9</accession>
<dbReference type="RefSeq" id="WP_006304724.1">
    <property type="nucleotide sequence ID" value="NZ_ARPM03000129.1"/>
</dbReference>
<reference evidence="1 2" key="1">
    <citation type="journal article" date="2013" name="Genome Announc.">
        <title>Draft Genome Sequence of Holospora undulata Strain HU1, a Micronucleus-Specific Symbiont of the Ciliate Paramecium caudatum.</title>
        <authorList>
            <person name="Dohra H."/>
            <person name="Suzuki H."/>
            <person name="Suzuki T."/>
            <person name="Tanaka K."/>
            <person name="Fujishima M."/>
        </authorList>
    </citation>
    <scope>NUCLEOTIDE SEQUENCE [LARGE SCALE GENOMIC DNA]</scope>
    <source>
        <strain evidence="1 2">HU1</strain>
    </source>
</reference>
<dbReference type="AlphaFoldDB" id="A0A061JGB9"/>